<dbReference type="EMBL" id="JACEIK010004032">
    <property type="protein sequence ID" value="MCD9643937.1"/>
    <property type="molecule type" value="Genomic_DNA"/>
</dbReference>
<gene>
    <name evidence="1" type="ORF">HAX54_031829</name>
</gene>
<evidence type="ECO:0000313" key="2">
    <source>
        <dbReference type="Proteomes" id="UP000823775"/>
    </source>
</evidence>
<protein>
    <submittedName>
        <fullName evidence="1">Uncharacterized protein</fullName>
    </submittedName>
</protein>
<dbReference type="Proteomes" id="UP000823775">
    <property type="component" value="Unassembled WGS sequence"/>
</dbReference>
<evidence type="ECO:0000313" key="1">
    <source>
        <dbReference type="EMBL" id="MCD9643937.1"/>
    </source>
</evidence>
<name>A0ABS8VAJ9_DATST</name>
<comment type="caution">
    <text evidence="1">The sequence shown here is derived from an EMBL/GenBank/DDBJ whole genome shotgun (WGS) entry which is preliminary data.</text>
</comment>
<sequence>METGACAIGVVFQNSNAEWVLDINDDSQQLVLLYTMTAPPFFECWVILCRATTVVGTSVATITVLLE</sequence>
<feature type="non-terminal residue" evidence="1">
    <location>
        <position position="67"/>
    </location>
</feature>
<organism evidence="1 2">
    <name type="scientific">Datura stramonium</name>
    <name type="common">Jimsonweed</name>
    <name type="synonym">Common thornapple</name>
    <dbReference type="NCBI Taxonomy" id="4076"/>
    <lineage>
        <taxon>Eukaryota</taxon>
        <taxon>Viridiplantae</taxon>
        <taxon>Streptophyta</taxon>
        <taxon>Embryophyta</taxon>
        <taxon>Tracheophyta</taxon>
        <taxon>Spermatophyta</taxon>
        <taxon>Magnoliopsida</taxon>
        <taxon>eudicotyledons</taxon>
        <taxon>Gunneridae</taxon>
        <taxon>Pentapetalae</taxon>
        <taxon>asterids</taxon>
        <taxon>lamiids</taxon>
        <taxon>Solanales</taxon>
        <taxon>Solanaceae</taxon>
        <taxon>Solanoideae</taxon>
        <taxon>Datureae</taxon>
        <taxon>Datura</taxon>
    </lineage>
</organism>
<reference evidence="1 2" key="1">
    <citation type="journal article" date="2021" name="BMC Genomics">
        <title>Datura genome reveals duplications of psychoactive alkaloid biosynthetic genes and high mutation rate following tissue culture.</title>
        <authorList>
            <person name="Rajewski A."/>
            <person name="Carter-House D."/>
            <person name="Stajich J."/>
            <person name="Litt A."/>
        </authorList>
    </citation>
    <scope>NUCLEOTIDE SEQUENCE [LARGE SCALE GENOMIC DNA]</scope>
    <source>
        <strain evidence="1">AR-01</strain>
    </source>
</reference>
<accession>A0ABS8VAJ9</accession>
<keyword evidence="2" id="KW-1185">Reference proteome</keyword>
<proteinExistence type="predicted"/>